<sequence length="144" mass="16757">MEYFLTRYTVYGNPFYNLNAGRDHTDWENQSRLRKALNRFQQSEEGQLLPKKFTDQQIKGIRWGLPVVGLFLGRFIGDIYCAQSSIYMKGIFAVVGLTVFNKIGMDIMNDNEISYWTSNYPKLPSDIQKALSYGDARYTGRWID</sequence>
<keyword evidence="2" id="KW-1185">Reference proteome</keyword>
<name>A0A8S1NFU7_PARPR</name>
<gene>
    <name evidence="1" type="ORF">PPRIM_AZ9-3.1.T0820146</name>
</gene>
<evidence type="ECO:0000313" key="2">
    <source>
        <dbReference type="Proteomes" id="UP000688137"/>
    </source>
</evidence>
<dbReference type="EMBL" id="CAJJDM010000085">
    <property type="protein sequence ID" value="CAD8088931.1"/>
    <property type="molecule type" value="Genomic_DNA"/>
</dbReference>
<comment type="caution">
    <text evidence="1">The sequence shown here is derived from an EMBL/GenBank/DDBJ whole genome shotgun (WGS) entry which is preliminary data.</text>
</comment>
<dbReference type="Proteomes" id="UP000688137">
    <property type="component" value="Unassembled WGS sequence"/>
</dbReference>
<protein>
    <submittedName>
        <fullName evidence="1">Uncharacterized protein</fullName>
    </submittedName>
</protein>
<evidence type="ECO:0000313" key="1">
    <source>
        <dbReference type="EMBL" id="CAD8088931.1"/>
    </source>
</evidence>
<dbReference type="AlphaFoldDB" id="A0A8S1NFU7"/>
<reference evidence="1" key="1">
    <citation type="submission" date="2021-01" db="EMBL/GenBank/DDBJ databases">
        <authorList>
            <consortium name="Genoscope - CEA"/>
            <person name="William W."/>
        </authorList>
    </citation>
    <scope>NUCLEOTIDE SEQUENCE</scope>
</reference>
<accession>A0A8S1NFU7</accession>
<dbReference type="OMA" id="EISYWTT"/>
<organism evidence="1 2">
    <name type="scientific">Paramecium primaurelia</name>
    <dbReference type="NCBI Taxonomy" id="5886"/>
    <lineage>
        <taxon>Eukaryota</taxon>
        <taxon>Sar</taxon>
        <taxon>Alveolata</taxon>
        <taxon>Ciliophora</taxon>
        <taxon>Intramacronucleata</taxon>
        <taxon>Oligohymenophorea</taxon>
        <taxon>Peniculida</taxon>
        <taxon>Parameciidae</taxon>
        <taxon>Paramecium</taxon>
    </lineage>
</organism>
<proteinExistence type="predicted"/>